<dbReference type="InterPro" id="IPR054722">
    <property type="entry name" value="PolX-like_BBD"/>
</dbReference>
<feature type="domain" description="Retrovirus-related Pol polyprotein from transposon TNT 1-94-like beta-barrel" evidence="3">
    <location>
        <begin position="253"/>
        <end position="331"/>
    </location>
</feature>
<dbReference type="InterPro" id="IPR025724">
    <property type="entry name" value="GAG-pre-integrase_dom"/>
</dbReference>
<evidence type="ECO:0000313" key="5">
    <source>
        <dbReference type="RefSeq" id="XP_016676431.2"/>
    </source>
</evidence>
<dbReference type="PANTHER" id="PTHR35317:SF31">
    <property type="entry name" value="DUF4219 DOMAIN-CONTAINING PROTEIN"/>
    <property type="match status" value="1"/>
</dbReference>
<dbReference type="Pfam" id="PF22936">
    <property type="entry name" value="Pol_BBD"/>
    <property type="match status" value="1"/>
</dbReference>
<evidence type="ECO:0000313" key="4">
    <source>
        <dbReference type="Proteomes" id="UP000818029"/>
    </source>
</evidence>
<feature type="compositionally biased region" description="Basic and acidic residues" evidence="1">
    <location>
        <begin position="171"/>
        <end position="190"/>
    </location>
</feature>
<protein>
    <recommendedName>
        <fullName evidence="6">GAG-pre-integrase domain-containing protein</fullName>
    </recommendedName>
</protein>
<proteinExistence type="predicted"/>
<evidence type="ECO:0000256" key="1">
    <source>
        <dbReference type="SAM" id="MobiDB-lite"/>
    </source>
</evidence>
<feature type="domain" description="GAG-pre-integrase" evidence="2">
    <location>
        <begin position="359"/>
        <end position="423"/>
    </location>
</feature>
<evidence type="ECO:0000259" key="3">
    <source>
        <dbReference type="Pfam" id="PF22936"/>
    </source>
</evidence>
<accession>A0A1U8IE10</accession>
<dbReference type="RefSeq" id="XP_016676431.2">
    <property type="nucleotide sequence ID" value="XM_016820942.2"/>
</dbReference>
<reference evidence="5" key="2">
    <citation type="submission" date="2025-08" db="UniProtKB">
        <authorList>
            <consortium name="RefSeq"/>
        </authorList>
    </citation>
    <scope>IDENTIFICATION</scope>
</reference>
<dbReference type="PaxDb" id="3635-A0A1U8IE10"/>
<organism evidence="4 5">
    <name type="scientific">Gossypium hirsutum</name>
    <name type="common">Upland cotton</name>
    <name type="synonym">Gossypium mexicanum</name>
    <dbReference type="NCBI Taxonomy" id="3635"/>
    <lineage>
        <taxon>Eukaryota</taxon>
        <taxon>Viridiplantae</taxon>
        <taxon>Streptophyta</taxon>
        <taxon>Embryophyta</taxon>
        <taxon>Tracheophyta</taxon>
        <taxon>Spermatophyta</taxon>
        <taxon>Magnoliopsida</taxon>
        <taxon>eudicotyledons</taxon>
        <taxon>Gunneridae</taxon>
        <taxon>Pentapetalae</taxon>
        <taxon>rosids</taxon>
        <taxon>malvids</taxon>
        <taxon>Malvales</taxon>
        <taxon>Malvaceae</taxon>
        <taxon>Malvoideae</taxon>
        <taxon>Gossypium</taxon>
    </lineage>
</organism>
<sequence length="423" mass="47748">MECCQAMILLDLMDEEDAWNLFKLHVELDNASPDIVKVAMKVVEECKVENDAEPPPLRANPTVAQMRQHAEETAKKPKAMACLQNGVSDVIFTRIMACDSPKQAWDRLKEEFMGSEKTRQQQLINLRRDFENLKMKDAETIKQYADRIMATVNNIRLLGVDFSESRVVEKRRANRQEEHSEGAFQERAKESSGANQKGKNPWLNKKDKFRKDSIKAPVQQQDQARPAEDQQAQEEHVFSASSLVTTSKGKCSWLVDSGCSHHMAAVNLFKELDRSFSSRIRIGNGSLIEAKGRGDVLINSSSSNKLITDVLYVPDIDQNLLSVGQLVEKGYSLFFRSDSCVIEDSLGQEVVIVPMADKCFMLDVSQLEKRAYLSQSDNVGLWHKRLGHANFRSLNLLHKLGLAEDMTKVEPLEGVYDVCQLGK</sequence>
<reference evidence="4" key="1">
    <citation type="journal article" date="2020" name="Nat. Genet.">
        <title>Genomic diversifications of five Gossypium allopolyploid species and their impact on cotton improvement.</title>
        <authorList>
            <person name="Chen Z.J."/>
            <person name="Sreedasyam A."/>
            <person name="Ando A."/>
            <person name="Song Q."/>
            <person name="De Santiago L.M."/>
            <person name="Hulse-Kemp A.M."/>
            <person name="Ding M."/>
            <person name="Ye W."/>
            <person name="Kirkbride R.C."/>
            <person name="Jenkins J."/>
            <person name="Plott C."/>
            <person name="Lovell J."/>
            <person name="Lin Y.M."/>
            <person name="Vaughn R."/>
            <person name="Liu B."/>
            <person name="Simpson S."/>
            <person name="Scheffler B.E."/>
            <person name="Wen L."/>
            <person name="Saski C.A."/>
            <person name="Grover C.E."/>
            <person name="Hu G."/>
            <person name="Conover J.L."/>
            <person name="Carlson J.W."/>
            <person name="Shu S."/>
            <person name="Boston L.B."/>
            <person name="Williams M."/>
            <person name="Peterson D.G."/>
            <person name="McGee K."/>
            <person name="Jones D.C."/>
            <person name="Wendel J.F."/>
            <person name="Stelly D.M."/>
            <person name="Grimwood J."/>
            <person name="Schmutz J."/>
        </authorList>
    </citation>
    <scope>NUCLEOTIDE SEQUENCE [LARGE SCALE GENOMIC DNA]</scope>
    <source>
        <strain evidence="4">cv. TM-1</strain>
    </source>
</reference>
<evidence type="ECO:0000259" key="2">
    <source>
        <dbReference type="Pfam" id="PF13976"/>
    </source>
</evidence>
<feature type="compositionally biased region" description="Basic and acidic residues" evidence="1">
    <location>
        <begin position="204"/>
        <end position="214"/>
    </location>
</feature>
<feature type="region of interest" description="Disordered" evidence="1">
    <location>
        <begin position="171"/>
        <end position="236"/>
    </location>
</feature>
<dbReference type="PANTHER" id="PTHR35317">
    <property type="entry name" value="OS04G0629600 PROTEIN"/>
    <property type="match status" value="1"/>
</dbReference>
<gene>
    <name evidence="5" type="primary">LOC107895709</name>
</gene>
<dbReference type="Pfam" id="PF14223">
    <property type="entry name" value="Retrotran_gag_2"/>
    <property type="match status" value="1"/>
</dbReference>
<dbReference type="STRING" id="3635.A0A1U8IE10"/>
<feature type="compositionally biased region" description="Basic and acidic residues" evidence="1">
    <location>
        <begin position="225"/>
        <end position="236"/>
    </location>
</feature>
<dbReference type="KEGG" id="ghi:107895709"/>
<evidence type="ECO:0008006" key="6">
    <source>
        <dbReference type="Google" id="ProtNLM"/>
    </source>
</evidence>
<dbReference type="GeneID" id="107895709"/>
<dbReference type="Pfam" id="PF13976">
    <property type="entry name" value="gag_pre-integrs"/>
    <property type="match status" value="1"/>
</dbReference>
<dbReference type="Proteomes" id="UP000818029">
    <property type="component" value="Chromosome A05"/>
</dbReference>
<dbReference type="AlphaFoldDB" id="A0A1U8IE10"/>
<name>A0A1U8IE10_GOSHI</name>
<keyword evidence="4" id="KW-1185">Reference proteome</keyword>